<keyword evidence="2" id="KW-1185">Reference proteome</keyword>
<evidence type="ECO:0000313" key="1">
    <source>
        <dbReference type="EMBL" id="NKE38245.1"/>
    </source>
</evidence>
<name>A0A846TRW6_9MOLU</name>
<comment type="caution">
    <text evidence="1">The sequence shown here is derived from an EMBL/GenBank/DDBJ whole genome shotgun (WGS) entry which is preliminary data.</text>
</comment>
<gene>
    <name evidence="1" type="ORF">HER12_00545</name>
</gene>
<dbReference type="Proteomes" id="UP000584587">
    <property type="component" value="Unassembled WGS sequence"/>
</dbReference>
<dbReference type="RefSeq" id="WP_168104722.1">
    <property type="nucleotide sequence ID" value="NZ_CP051215.1"/>
</dbReference>
<dbReference type="EMBL" id="JAAVVK010000001">
    <property type="protein sequence ID" value="NKE38245.1"/>
    <property type="molecule type" value="Genomic_DNA"/>
</dbReference>
<proteinExistence type="predicted"/>
<reference evidence="1 2" key="1">
    <citation type="submission" date="2020-04" db="EMBL/GenBank/DDBJ databases">
        <title>Complete genome sequence of Spiroplasma platyhelix ATCC 51748, an insect isolate.</title>
        <authorList>
            <person name="Green E.A."/>
            <person name="Klassen J.L."/>
        </authorList>
    </citation>
    <scope>NUCLEOTIDE SEQUENCE [LARGE SCALE GENOMIC DNA]</scope>
    <source>
        <strain evidence="1 2">PALS-1</strain>
    </source>
</reference>
<sequence>MIPEYRLINSLVNLPINKVTKKVIKNKIKTFDYDKQTKIYNFMFNVNNNRVFNHVIGLDSELNQFSLDTYFPNIIDFNFILAGLMPVFEFQTIYYKDYKKIQDILFNESLLNPDIQKWYQESLNLKQPNTEDLTFILSNKKLPKAIKTKIISLTHISGQLFETLNTNNYQLGYYLMLFYLLNLETKKTMQFNSSTNWNLKSFFLYEDLFSYKLLVMQKFNQALMELKGKNFNLYWRVINYITTGHYE</sequence>
<dbReference type="AlphaFoldDB" id="A0A846TRW6"/>
<evidence type="ECO:0000313" key="2">
    <source>
        <dbReference type="Proteomes" id="UP000584587"/>
    </source>
</evidence>
<organism evidence="1 2">
    <name type="scientific">Spiroplasma platyhelix PALS-1</name>
    <dbReference type="NCBI Taxonomy" id="1276218"/>
    <lineage>
        <taxon>Bacteria</taxon>
        <taxon>Bacillati</taxon>
        <taxon>Mycoplasmatota</taxon>
        <taxon>Mollicutes</taxon>
        <taxon>Entomoplasmatales</taxon>
        <taxon>Spiroplasmataceae</taxon>
        <taxon>Spiroplasma</taxon>
    </lineage>
</organism>
<accession>A0A846TRW6</accession>
<protein>
    <submittedName>
        <fullName evidence="1">Uncharacterized protein</fullName>
    </submittedName>
</protein>